<evidence type="ECO:0000313" key="4">
    <source>
        <dbReference type="EMBL" id="MEZ8209177.1"/>
    </source>
</evidence>
<protein>
    <submittedName>
        <fullName evidence="4">Type IVB secretion system protein IcmH/DotU</fullName>
    </submittedName>
</protein>
<proteinExistence type="predicted"/>
<dbReference type="Proteomes" id="UP001569151">
    <property type="component" value="Unassembled WGS sequence"/>
</dbReference>
<dbReference type="NCBIfam" id="NF038228">
    <property type="entry name" value="IcmH_DotU_IVB"/>
    <property type="match status" value="1"/>
</dbReference>
<dbReference type="InterPro" id="IPR038522">
    <property type="entry name" value="T4/T6SS_DotU_sf"/>
</dbReference>
<dbReference type="NCBIfam" id="TIGR03349">
    <property type="entry name" value="IV_VI_DotU"/>
    <property type="match status" value="1"/>
</dbReference>
<dbReference type="InterPro" id="IPR036680">
    <property type="entry name" value="SPOR-like_sf"/>
</dbReference>
<evidence type="ECO:0000259" key="3">
    <source>
        <dbReference type="Pfam" id="PF09850"/>
    </source>
</evidence>
<dbReference type="InterPro" id="IPR007730">
    <property type="entry name" value="SPOR-like_dom"/>
</dbReference>
<evidence type="ECO:0000256" key="1">
    <source>
        <dbReference type="SAM" id="Phobius"/>
    </source>
</evidence>
<dbReference type="Pfam" id="PF05036">
    <property type="entry name" value="SPOR"/>
    <property type="match status" value="1"/>
</dbReference>
<dbReference type="SUPFAM" id="SSF110997">
    <property type="entry name" value="Sporulation related repeat"/>
    <property type="match status" value="1"/>
</dbReference>
<organism evidence="4 5">
    <name type="scientific">Vibrio bivalvicida</name>
    <dbReference type="NCBI Taxonomy" id="1276888"/>
    <lineage>
        <taxon>Bacteria</taxon>
        <taxon>Pseudomonadati</taxon>
        <taxon>Pseudomonadota</taxon>
        <taxon>Gammaproteobacteria</taxon>
        <taxon>Vibrionales</taxon>
        <taxon>Vibrionaceae</taxon>
        <taxon>Vibrio</taxon>
        <taxon>Vibrio oreintalis group</taxon>
    </lineage>
</organism>
<gene>
    <name evidence="4" type="primary">icmH</name>
    <name evidence="4" type="ORF">ACED39_10345</name>
</gene>
<accession>A0ABV4MHY0</accession>
<dbReference type="PANTHER" id="PTHR38033">
    <property type="entry name" value="MEMBRANE PROTEIN-RELATED"/>
    <property type="match status" value="1"/>
</dbReference>
<dbReference type="EMBL" id="JBGOOS010000012">
    <property type="protein sequence ID" value="MEZ8209177.1"/>
    <property type="molecule type" value="Genomic_DNA"/>
</dbReference>
<dbReference type="InterPro" id="IPR017732">
    <property type="entry name" value="T4/T6SS_DotU"/>
</dbReference>
<dbReference type="Gene3D" id="3.30.70.1070">
    <property type="entry name" value="Sporulation related repeat"/>
    <property type="match status" value="1"/>
</dbReference>
<keyword evidence="1" id="KW-0812">Transmembrane</keyword>
<comment type="caution">
    <text evidence="4">The sequence shown here is derived from an EMBL/GenBank/DDBJ whole genome shotgun (WGS) entry which is preliminary data.</text>
</comment>
<sequence length="399" mass="45884">MNYLDEETLAWDAKESEFVAKEADSSDSSWLSVDASRGRSEFLHYFDKAENQLLNISSELLATTLKVSTLPEPEDVTTLRQQLVDGINDIKIKGAELSYPVAVIDKLCFLYAVVLDELIIYSQWGESRGWENKTLLSELFGMRNGGELFFTVSDKALRQPHKMIDLLEIIYIFLNIGFKGQYRETGNDQLKAFIHQLEQLVSQYRQSSTMHCHTRTKLPKVRKPTRRKRYLITTIFFLCLIFTSIGLTYFWYNNTHSQRARDFNNLPDFSTRYVMSGQVNDIVFISDDADLETLPQRASKVELVDAPAPANLGTSHSTWLVQLATFSSKTNAENFTSKLAPSKYEPVVDEFDSYFRVIVRSESSIQAREIKSWYIEKDQLTPIIVRNTQSDHKNDKEAQ</sequence>
<dbReference type="PANTHER" id="PTHR38033:SF1">
    <property type="entry name" value="DOTU FAMILY TYPE IV_VI SECRETION SYSTEM PROTEIN"/>
    <property type="match status" value="1"/>
</dbReference>
<reference evidence="4 5" key="1">
    <citation type="submission" date="2024-06" db="EMBL/GenBank/DDBJ databases">
        <authorList>
            <person name="Steensen K."/>
            <person name="Seneca J."/>
            <person name="Bartlau N."/>
            <person name="Yu A.X."/>
            <person name="Polz M.F."/>
        </authorList>
    </citation>
    <scope>NUCLEOTIDE SEQUENCE [LARGE SCALE GENOMIC DNA]</scope>
    <source>
        <strain evidence="4 5">1F146</strain>
    </source>
</reference>
<dbReference type="RefSeq" id="WP_371718766.1">
    <property type="nucleotide sequence ID" value="NZ_JBGOOF010000013.1"/>
</dbReference>
<feature type="domain" description="SPOR" evidence="2">
    <location>
        <begin position="316"/>
        <end position="360"/>
    </location>
</feature>
<dbReference type="Pfam" id="PF09850">
    <property type="entry name" value="DotU"/>
    <property type="match status" value="1"/>
</dbReference>
<evidence type="ECO:0000313" key="5">
    <source>
        <dbReference type="Proteomes" id="UP001569151"/>
    </source>
</evidence>
<feature type="transmembrane region" description="Helical" evidence="1">
    <location>
        <begin position="230"/>
        <end position="252"/>
    </location>
</feature>
<feature type="domain" description="Type IV / VI secretion system DotU" evidence="3">
    <location>
        <begin position="53"/>
        <end position="252"/>
    </location>
</feature>
<name>A0ABV4MHY0_9VIBR</name>
<keyword evidence="1" id="KW-1133">Transmembrane helix</keyword>
<keyword evidence="1" id="KW-0472">Membrane</keyword>
<keyword evidence="5" id="KW-1185">Reference proteome</keyword>
<evidence type="ECO:0000259" key="2">
    <source>
        <dbReference type="Pfam" id="PF05036"/>
    </source>
</evidence>
<dbReference type="Gene3D" id="1.25.40.590">
    <property type="entry name" value="Type IV / VI secretion system, DotU"/>
    <property type="match status" value="1"/>
</dbReference>